<evidence type="ECO:0000313" key="7">
    <source>
        <dbReference type="WBParaSite" id="PTRK_0001325400.1"/>
    </source>
</evidence>
<evidence type="ECO:0000256" key="4">
    <source>
        <dbReference type="ARBA" id="ARBA00022729"/>
    </source>
</evidence>
<organism evidence="6 7">
    <name type="scientific">Parastrongyloides trichosuri</name>
    <name type="common">Possum-specific nematode worm</name>
    <dbReference type="NCBI Taxonomy" id="131310"/>
    <lineage>
        <taxon>Eukaryota</taxon>
        <taxon>Metazoa</taxon>
        <taxon>Ecdysozoa</taxon>
        <taxon>Nematoda</taxon>
        <taxon>Chromadorea</taxon>
        <taxon>Rhabditida</taxon>
        <taxon>Tylenchina</taxon>
        <taxon>Panagrolaimomorpha</taxon>
        <taxon>Strongyloidoidea</taxon>
        <taxon>Strongyloididae</taxon>
        <taxon>Parastrongyloides</taxon>
    </lineage>
</organism>
<reference evidence="7" key="1">
    <citation type="submission" date="2017-02" db="UniProtKB">
        <authorList>
            <consortium name="WormBaseParasite"/>
        </authorList>
    </citation>
    <scope>IDENTIFICATION</scope>
</reference>
<keyword evidence="3" id="KW-0964">Secreted</keyword>
<proteinExistence type="inferred from homology"/>
<comment type="similarity">
    <text evidence="2">Belongs to the nematode transthyretin-like family.</text>
</comment>
<keyword evidence="6" id="KW-1185">Reference proteome</keyword>
<evidence type="ECO:0000313" key="6">
    <source>
        <dbReference type="Proteomes" id="UP000038045"/>
    </source>
</evidence>
<dbReference type="GO" id="GO:0009986">
    <property type="term" value="C:cell surface"/>
    <property type="evidence" value="ECO:0007669"/>
    <property type="project" value="InterPro"/>
</dbReference>
<dbReference type="Proteomes" id="UP000038045">
    <property type="component" value="Unplaced"/>
</dbReference>
<dbReference type="Gene3D" id="2.60.40.3330">
    <property type="match status" value="1"/>
</dbReference>
<dbReference type="InterPro" id="IPR001534">
    <property type="entry name" value="Transthyretin-like"/>
</dbReference>
<accession>A0A0N4ZX40</accession>
<dbReference type="InterPro" id="IPR038479">
    <property type="entry name" value="Transthyretin-like_sf"/>
</dbReference>
<feature type="signal peptide" evidence="5">
    <location>
        <begin position="1"/>
        <end position="18"/>
    </location>
</feature>
<dbReference type="WBParaSite" id="PTRK_0001325400.1">
    <property type="protein sequence ID" value="PTRK_0001325400.1"/>
    <property type="gene ID" value="PTRK_0001325400"/>
</dbReference>
<evidence type="ECO:0000256" key="2">
    <source>
        <dbReference type="ARBA" id="ARBA00010112"/>
    </source>
</evidence>
<keyword evidence="4 5" id="KW-0732">Signal</keyword>
<comment type="subcellular location">
    <subcellularLocation>
        <location evidence="1">Secreted</location>
    </subcellularLocation>
</comment>
<dbReference type="GO" id="GO:0005576">
    <property type="term" value="C:extracellular region"/>
    <property type="evidence" value="ECO:0007669"/>
    <property type="project" value="UniProtKB-SubCell"/>
</dbReference>
<dbReference type="Pfam" id="PF01060">
    <property type="entry name" value="TTR-52"/>
    <property type="match status" value="1"/>
</dbReference>
<name>A0A0N4ZX40_PARTI</name>
<protein>
    <submittedName>
        <fullName evidence="7">Transthyretin-like family protein</fullName>
    </submittedName>
</protein>
<feature type="chain" id="PRO_5005892323" evidence="5">
    <location>
        <begin position="19"/>
        <end position="143"/>
    </location>
</feature>
<evidence type="ECO:0000256" key="1">
    <source>
        <dbReference type="ARBA" id="ARBA00004613"/>
    </source>
</evidence>
<evidence type="ECO:0000256" key="5">
    <source>
        <dbReference type="SAM" id="SignalP"/>
    </source>
</evidence>
<evidence type="ECO:0000256" key="3">
    <source>
        <dbReference type="ARBA" id="ARBA00022525"/>
    </source>
</evidence>
<sequence length="143" mass="15664">MIFKYFLPIFVLLPSVNCLLGFTQSSGAKGILICDGKPASGVLVKLWDEDDMPGDLDDLMGSAKTDSKGQFEIKGSTDEFTPIDVKLAIYHDCNDGIKPCQRKFIIKIPGKYVTKGKTPKSIYDAGTIQLSGKFPGETRDCLH</sequence>
<dbReference type="AlphaFoldDB" id="A0A0N4ZX40"/>
<dbReference type="PANTHER" id="PTHR21700">
    <property type="entry name" value="TRANSTHYRETIN-LIKE FAMILY PROTEIN-RELATED"/>
    <property type="match status" value="1"/>
</dbReference>
<dbReference type="PANTHER" id="PTHR21700:SF3">
    <property type="entry name" value="TRANSTHYRETIN-LIKE PROTEIN 5"/>
    <property type="match status" value="1"/>
</dbReference>